<reference evidence="2 3" key="1">
    <citation type="submission" date="2024-01" db="EMBL/GenBank/DDBJ databases">
        <title>A draft genome for the cacao thread blight pathogen Marasmiellus scandens.</title>
        <authorList>
            <person name="Baruah I.K."/>
            <person name="Leung J."/>
            <person name="Bukari Y."/>
            <person name="Amoako-Attah I."/>
            <person name="Meinhardt L.W."/>
            <person name="Bailey B.A."/>
            <person name="Cohen S.P."/>
        </authorList>
    </citation>
    <scope>NUCLEOTIDE SEQUENCE [LARGE SCALE GENOMIC DNA]</scope>
    <source>
        <strain evidence="2 3">GH-19</strain>
    </source>
</reference>
<protein>
    <submittedName>
        <fullName evidence="2">Uncharacterized protein</fullName>
    </submittedName>
</protein>
<organism evidence="2 3">
    <name type="scientific">Marasmiellus scandens</name>
    <dbReference type="NCBI Taxonomy" id="2682957"/>
    <lineage>
        <taxon>Eukaryota</taxon>
        <taxon>Fungi</taxon>
        <taxon>Dikarya</taxon>
        <taxon>Basidiomycota</taxon>
        <taxon>Agaricomycotina</taxon>
        <taxon>Agaricomycetes</taxon>
        <taxon>Agaricomycetidae</taxon>
        <taxon>Agaricales</taxon>
        <taxon>Marasmiineae</taxon>
        <taxon>Omphalotaceae</taxon>
        <taxon>Marasmiellus</taxon>
    </lineage>
</organism>
<dbReference type="Proteomes" id="UP001498398">
    <property type="component" value="Unassembled WGS sequence"/>
</dbReference>
<feature type="compositionally biased region" description="Basic and acidic residues" evidence="1">
    <location>
        <begin position="97"/>
        <end position="107"/>
    </location>
</feature>
<comment type="caution">
    <text evidence="2">The sequence shown here is derived from an EMBL/GenBank/DDBJ whole genome shotgun (WGS) entry which is preliminary data.</text>
</comment>
<dbReference type="EMBL" id="JBANRG010000017">
    <property type="protein sequence ID" value="KAK7458887.1"/>
    <property type="molecule type" value="Genomic_DNA"/>
</dbReference>
<keyword evidence="3" id="KW-1185">Reference proteome</keyword>
<gene>
    <name evidence="2" type="ORF">VKT23_009898</name>
</gene>
<proteinExistence type="predicted"/>
<evidence type="ECO:0000313" key="2">
    <source>
        <dbReference type="EMBL" id="KAK7458887.1"/>
    </source>
</evidence>
<evidence type="ECO:0000256" key="1">
    <source>
        <dbReference type="SAM" id="MobiDB-lite"/>
    </source>
</evidence>
<name>A0ABR1JGC8_9AGAR</name>
<evidence type="ECO:0000313" key="3">
    <source>
        <dbReference type="Proteomes" id="UP001498398"/>
    </source>
</evidence>
<feature type="region of interest" description="Disordered" evidence="1">
    <location>
        <begin position="95"/>
        <end position="129"/>
    </location>
</feature>
<feature type="compositionally biased region" description="Acidic residues" evidence="1">
    <location>
        <begin position="119"/>
        <end position="129"/>
    </location>
</feature>
<accession>A0ABR1JGC8</accession>
<sequence length="129" mass="14639">MASVIPAKLDNLITMQESYAHTVALMISLRMIDEYEEALENGKLHELIKSVCQRLGDRLHFIEEANVNKVIAEALQEASYAIDEPFMEEDLQQCNDAQREDSSDYIRSDYASSSHEEEGLSSDEEPDLI</sequence>